<evidence type="ECO:0000313" key="2">
    <source>
        <dbReference type="Proteomes" id="UP001597414"/>
    </source>
</evidence>
<dbReference type="Proteomes" id="UP001597414">
    <property type="component" value="Unassembled WGS sequence"/>
</dbReference>
<comment type="caution">
    <text evidence="1">The sequence shown here is derived from an EMBL/GenBank/DDBJ whole genome shotgun (WGS) entry which is preliminary data.</text>
</comment>
<proteinExistence type="predicted"/>
<protein>
    <submittedName>
        <fullName evidence="1">Uncharacterized protein</fullName>
    </submittedName>
</protein>
<dbReference type="EMBL" id="JBHUIV010000025">
    <property type="protein sequence ID" value="MFD2203375.1"/>
    <property type="molecule type" value="Genomic_DNA"/>
</dbReference>
<reference evidence="2" key="1">
    <citation type="journal article" date="2019" name="Int. J. Syst. Evol. Microbiol.">
        <title>The Global Catalogue of Microorganisms (GCM) 10K type strain sequencing project: providing services to taxonomists for standard genome sequencing and annotation.</title>
        <authorList>
            <consortium name="The Broad Institute Genomics Platform"/>
            <consortium name="The Broad Institute Genome Sequencing Center for Infectious Disease"/>
            <person name="Wu L."/>
            <person name="Ma J."/>
        </authorList>
    </citation>
    <scope>NUCLEOTIDE SEQUENCE [LARGE SCALE GENOMIC DNA]</scope>
    <source>
        <strain evidence="2">KCTC 19812</strain>
    </source>
</reference>
<organism evidence="1 2">
    <name type="scientific">Shivajiella indica</name>
    <dbReference type="NCBI Taxonomy" id="872115"/>
    <lineage>
        <taxon>Bacteria</taxon>
        <taxon>Pseudomonadati</taxon>
        <taxon>Bacteroidota</taxon>
        <taxon>Cytophagia</taxon>
        <taxon>Cytophagales</taxon>
        <taxon>Cyclobacteriaceae</taxon>
        <taxon>Shivajiella</taxon>
    </lineage>
</organism>
<name>A0ABW5BFN6_9BACT</name>
<accession>A0ABW5BFN6</accession>
<sequence length="117" mass="13200">MPNKFSLGLKYLAFALAMFFVVLAVFDGFEEIESIEYTVELIAEADFDYVKFPTSISRPSGVKSTGIAKFQSIKYFDRILRIFIAKYAPLTKLTQDIVHISGAKDIIFKFTILSNAP</sequence>
<gene>
    <name evidence="1" type="ORF">ACFSKV_17480</name>
</gene>
<keyword evidence="2" id="KW-1185">Reference proteome</keyword>
<dbReference type="RefSeq" id="WP_380805700.1">
    <property type="nucleotide sequence ID" value="NZ_JBHUIV010000025.1"/>
</dbReference>
<evidence type="ECO:0000313" key="1">
    <source>
        <dbReference type="EMBL" id="MFD2203375.1"/>
    </source>
</evidence>